<accession>A0A239M7U1</accession>
<dbReference type="Proteomes" id="UP000198393">
    <property type="component" value="Unassembled WGS sequence"/>
</dbReference>
<keyword evidence="1" id="KW-0479">Metal-binding</keyword>
<dbReference type="InterPro" id="IPR036663">
    <property type="entry name" value="Fumarylacetoacetase_C_sf"/>
</dbReference>
<evidence type="ECO:0000259" key="2">
    <source>
        <dbReference type="Pfam" id="PF01557"/>
    </source>
</evidence>
<dbReference type="GO" id="GO:0018773">
    <property type="term" value="F:acetylpyruvate hydrolase activity"/>
    <property type="evidence" value="ECO:0007669"/>
    <property type="project" value="TreeGrafter"/>
</dbReference>
<organism evidence="3 4">
    <name type="scientific">Ekhidna lutea</name>
    <dbReference type="NCBI Taxonomy" id="447679"/>
    <lineage>
        <taxon>Bacteria</taxon>
        <taxon>Pseudomonadati</taxon>
        <taxon>Bacteroidota</taxon>
        <taxon>Cytophagia</taxon>
        <taxon>Cytophagales</taxon>
        <taxon>Reichenbachiellaceae</taxon>
        <taxon>Ekhidna</taxon>
    </lineage>
</organism>
<keyword evidence="4" id="KW-1185">Reference proteome</keyword>
<evidence type="ECO:0000256" key="1">
    <source>
        <dbReference type="ARBA" id="ARBA00022723"/>
    </source>
</evidence>
<name>A0A239M7U1_EKHLU</name>
<reference evidence="3 4" key="1">
    <citation type="submission" date="2017-06" db="EMBL/GenBank/DDBJ databases">
        <authorList>
            <person name="Kim H.J."/>
            <person name="Triplett B.A."/>
        </authorList>
    </citation>
    <scope>NUCLEOTIDE SEQUENCE [LARGE SCALE GENOMIC DNA]</scope>
    <source>
        <strain evidence="3 4">DSM 19307</strain>
    </source>
</reference>
<evidence type="ECO:0000313" key="4">
    <source>
        <dbReference type="Proteomes" id="UP000198393"/>
    </source>
</evidence>
<sequence length="209" mass="24011">MSQYNLTMKIICIGRNYAEHIEELGNERPEHPIIFMKPDTALLKNNEPFYYPDFSKDIHHEVEILVKIKKEGKSINQQFAHQYYDEIGLGIDFTARDWQTKVKEKGHPWEIAKAFNGSAPISKFIPKGERDMTGVNFRLEKNGEEVQNGNTSLMLWPIDEIISYVSRFILLKTGDIIFTGTPKGVGPVSVGDHLVGYLEDDQMFDFEVK</sequence>
<protein>
    <submittedName>
        <fullName evidence="3">2-keto-4-pentenoate hydratase/2-oxohepta-3-ene-1,7-dioic acid hydratase (Catechol pathway)</fullName>
    </submittedName>
</protein>
<dbReference type="EMBL" id="FZPD01000007">
    <property type="protein sequence ID" value="SNT38218.1"/>
    <property type="molecule type" value="Genomic_DNA"/>
</dbReference>
<dbReference type="PANTHER" id="PTHR11820:SF7">
    <property type="entry name" value="ACYLPYRUVASE FAHD1, MITOCHONDRIAL"/>
    <property type="match status" value="1"/>
</dbReference>
<dbReference type="InterPro" id="IPR011234">
    <property type="entry name" value="Fumarylacetoacetase-like_C"/>
</dbReference>
<dbReference type="Pfam" id="PF01557">
    <property type="entry name" value="FAA_hydrolase"/>
    <property type="match status" value="1"/>
</dbReference>
<dbReference type="AlphaFoldDB" id="A0A239M7U1"/>
<gene>
    <name evidence="3" type="ORF">SAMN05421640_3667</name>
</gene>
<evidence type="ECO:0000313" key="3">
    <source>
        <dbReference type="EMBL" id="SNT38218.1"/>
    </source>
</evidence>
<feature type="domain" description="Fumarylacetoacetase-like C-terminal" evidence="2">
    <location>
        <begin position="9"/>
        <end position="194"/>
    </location>
</feature>
<dbReference type="PANTHER" id="PTHR11820">
    <property type="entry name" value="ACYLPYRUVASE"/>
    <property type="match status" value="1"/>
</dbReference>
<dbReference type="SUPFAM" id="SSF56529">
    <property type="entry name" value="FAH"/>
    <property type="match status" value="1"/>
</dbReference>
<dbReference type="Gene3D" id="3.90.850.10">
    <property type="entry name" value="Fumarylacetoacetase-like, C-terminal domain"/>
    <property type="match status" value="1"/>
</dbReference>
<dbReference type="GO" id="GO:0046872">
    <property type="term" value="F:metal ion binding"/>
    <property type="evidence" value="ECO:0007669"/>
    <property type="project" value="UniProtKB-KW"/>
</dbReference>
<proteinExistence type="predicted"/>